<gene>
    <name evidence="2" type="ORF">HLI_14605</name>
</gene>
<name>A0A410MF48_9BACI</name>
<dbReference type="Gene3D" id="2.40.10.220">
    <property type="entry name" value="predicted glycosyltransferase like domains"/>
    <property type="match status" value="1"/>
</dbReference>
<dbReference type="AlphaFoldDB" id="A0A410MF48"/>
<dbReference type="Proteomes" id="UP000287756">
    <property type="component" value="Chromosome"/>
</dbReference>
<organism evidence="2 3">
    <name type="scientific">Halobacillus litoralis</name>
    <dbReference type="NCBI Taxonomy" id="45668"/>
    <lineage>
        <taxon>Bacteria</taxon>
        <taxon>Bacillati</taxon>
        <taxon>Bacillota</taxon>
        <taxon>Bacilli</taxon>
        <taxon>Bacillales</taxon>
        <taxon>Bacillaceae</taxon>
        <taxon>Halobacillus</taxon>
    </lineage>
</organism>
<sequence>MHERRHEPFRYPFHVPLPGFYNKKTNRHISGPISINDISMNGLRFSAAPEPGLSTKDEIYLSFIYENETFTAEGRVIWLKSEDQNMTCGVHVFGFPDRLKNIIQQLGDSLDEVTNPLLESQSP</sequence>
<dbReference type="InterPro" id="IPR009875">
    <property type="entry name" value="PilZ_domain"/>
</dbReference>
<dbReference type="KEGG" id="hli:HLI_14605"/>
<dbReference type="Pfam" id="PF07238">
    <property type="entry name" value="PilZ"/>
    <property type="match status" value="1"/>
</dbReference>
<proteinExistence type="predicted"/>
<dbReference type="GO" id="GO:0035438">
    <property type="term" value="F:cyclic-di-GMP binding"/>
    <property type="evidence" value="ECO:0007669"/>
    <property type="project" value="InterPro"/>
</dbReference>
<dbReference type="OrthoDB" id="2354159at2"/>
<dbReference type="EMBL" id="CP026118">
    <property type="protein sequence ID" value="QAS53333.1"/>
    <property type="molecule type" value="Genomic_DNA"/>
</dbReference>
<protein>
    <submittedName>
        <fullName evidence="2">PilZ domain-containing protein</fullName>
    </submittedName>
</protein>
<reference evidence="2 3" key="1">
    <citation type="submission" date="2018-01" db="EMBL/GenBank/DDBJ databases">
        <title>The whole genome sequencing and assembly of Halobacillus litoralis ERB031 strain.</title>
        <authorList>
            <person name="Lee S.-J."/>
            <person name="Park M.-K."/>
            <person name="Kim J.-Y."/>
            <person name="Lee Y.-J."/>
            <person name="Yi H."/>
            <person name="Bahn Y.-S."/>
            <person name="Kim J.F."/>
            <person name="Lee D.-W."/>
        </authorList>
    </citation>
    <scope>NUCLEOTIDE SEQUENCE [LARGE SCALE GENOMIC DNA]</scope>
    <source>
        <strain evidence="2 3">ERB 031</strain>
    </source>
</reference>
<evidence type="ECO:0000313" key="3">
    <source>
        <dbReference type="Proteomes" id="UP000287756"/>
    </source>
</evidence>
<feature type="domain" description="PilZ" evidence="1">
    <location>
        <begin position="4"/>
        <end position="106"/>
    </location>
</feature>
<evidence type="ECO:0000313" key="2">
    <source>
        <dbReference type="EMBL" id="QAS53333.1"/>
    </source>
</evidence>
<dbReference type="SUPFAM" id="SSF141371">
    <property type="entry name" value="PilZ domain-like"/>
    <property type="match status" value="1"/>
</dbReference>
<evidence type="ECO:0000259" key="1">
    <source>
        <dbReference type="Pfam" id="PF07238"/>
    </source>
</evidence>
<accession>A0A410MF48</accession>